<dbReference type="KEGG" id="ptrr:6349286"/>
<reference evidence="1 2" key="1">
    <citation type="journal article" date="2018" name="BMC Genomics">
        <title>Comparative genomics of the wheat fungal pathogen Pyrenophora tritici-repentis reveals chromosomal variations and genome plasticity.</title>
        <authorList>
            <person name="Moolhuijzen P."/>
            <person name="See P.T."/>
            <person name="Hane J.K."/>
            <person name="Shi G."/>
            <person name="Liu Z."/>
            <person name="Oliver R.P."/>
            <person name="Moffat C.S."/>
        </authorList>
    </citation>
    <scope>NUCLEOTIDE SEQUENCE [LARGE SCALE GENOMIC DNA]</scope>
    <source>
        <strain evidence="1">M4</strain>
    </source>
</reference>
<dbReference type="RefSeq" id="XP_065961084.1">
    <property type="nucleotide sequence ID" value="XM_066109092.1"/>
</dbReference>
<evidence type="ECO:0000313" key="1">
    <source>
        <dbReference type="EMBL" id="KAF7568658.1"/>
    </source>
</evidence>
<comment type="caution">
    <text evidence="1">The sequence shown here is derived from an EMBL/GenBank/DDBJ whole genome shotgun (WGS) entry which is preliminary data.</text>
</comment>
<gene>
    <name evidence="1" type="ORF">PtrM4_132710</name>
</gene>
<name>A0A316ZM96_9PLEO</name>
<evidence type="ECO:0000313" key="2">
    <source>
        <dbReference type="Proteomes" id="UP000245464"/>
    </source>
</evidence>
<dbReference type="GeneID" id="6349286"/>
<accession>A0A316ZM96</accession>
<organism evidence="1 2">
    <name type="scientific">Pyrenophora tritici-repentis</name>
    <dbReference type="NCBI Taxonomy" id="45151"/>
    <lineage>
        <taxon>Eukaryota</taxon>
        <taxon>Fungi</taxon>
        <taxon>Dikarya</taxon>
        <taxon>Ascomycota</taxon>
        <taxon>Pezizomycotina</taxon>
        <taxon>Dothideomycetes</taxon>
        <taxon>Pleosporomycetidae</taxon>
        <taxon>Pleosporales</taxon>
        <taxon>Pleosporineae</taxon>
        <taxon>Pleosporaceae</taxon>
        <taxon>Pyrenophora</taxon>
    </lineage>
</organism>
<dbReference type="EMBL" id="NQIK02000007">
    <property type="protein sequence ID" value="KAF7568658.1"/>
    <property type="molecule type" value="Genomic_DNA"/>
</dbReference>
<dbReference type="Proteomes" id="UP000245464">
    <property type="component" value="Chromosome 7"/>
</dbReference>
<proteinExistence type="predicted"/>
<dbReference type="AlphaFoldDB" id="A0A316ZM96"/>
<protein>
    <submittedName>
        <fullName evidence="1">RNA-capsid multi-domain protein</fullName>
    </submittedName>
</protein>
<sequence>MAIQPQLKVIVSDAVARAEPLPYPYPKHFDDIEAAKAYVESICKKKDFKYSNVLTLSFQQKEYIKDKVHFIVAAKAFEQGEFYLKKAMEDRNALRASIEADIHRILNIIKPSDWPRIFLDAQLAKHFVSRACKVHGFCGFQHCAPCF</sequence>